<dbReference type="SUPFAM" id="SSF51735">
    <property type="entry name" value="NAD(P)-binding Rossmann-fold domains"/>
    <property type="match status" value="1"/>
</dbReference>
<dbReference type="OrthoDB" id="294295at2759"/>
<dbReference type="Pfam" id="PF00106">
    <property type="entry name" value="adh_short"/>
    <property type="match status" value="1"/>
</dbReference>
<accession>A0A0B1SM73</accession>
<evidence type="ECO:0000313" key="1">
    <source>
        <dbReference type="EMBL" id="KHJ84986.1"/>
    </source>
</evidence>
<dbReference type="Gene3D" id="3.40.50.720">
    <property type="entry name" value="NAD(P)-binding Rossmann-like Domain"/>
    <property type="match status" value="1"/>
</dbReference>
<gene>
    <name evidence="1" type="ORF">OESDEN_15294</name>
</gene>
<name>A0A0B1SM73_OESDE</name>
<organism evidence="1 2">
    <name type="scientific">Oesophagostomum dentatum</name>
    <name type="common">Nodular worm</name>
    <dbReference type="NCBI Taxonomy" id="61180"/>
    <lineage>
        <taxon>Eukaryota</taxon>
        <taxon>Metazoa</taxon>
        <taxon>Ecdysozoa</taxon>
        <taxon>Nematoda</taxon>
        <taxon>Chromadorea</taxon>
        <taxon>Rhabditida</taxon>
        <taxon>Rhabditina</taxon>
        <taxon>Rhabditomorpha</taxon>
        <taxon>Strongyloidea</taxon>
        <taxon>Strongylidae</taxon>
        <taxon>Oesophagostomum</taxon>
    </lineage>
</organism>
<dbReference type="Proteomes" id="UP000053660">
    <property type="component" value="Unassembled WGS sequence"/>
</dbReference>
<dbReference type="InterPro" id="IPR002347">
    <property type="entry name" value="SDR_fam"/>
</dbReference>
<keyword evidence="2" id="KW-1185">Reference proteome</keyword>
<dbReference type="AlphaFoldDB" id="A0A0B1SM73"/>
<evidence type="ECO:0000313" key="2">
    <source>
        <dbReference type="Proteomes" id="UP000053660"/>
    </source>
</evidence>
<protein>
    <submittedName>
        <fullName evidence="1">Uncharacterized protein</fullName>
    </submittedName>
</protein>
<proteinExistence type="predicted"/>
<sequence>MFLLQAFKKYVKEAEGRIVAVSSVNGRLSSPGAGPYVVSKFGAEALHGCSKAGNVYDECQSLHSGAGHLQNAADRRAGYAGSNRKCKSFSVSCESREGGGIIDTLKNRYLNAKRLENFGNLADILLE</sequence>
<dbReference type="EMBL" id="KN565863">
    <property type="protein sequence ID" value="KHJ84986.1"/>
    <property type="molecule type" value="Genomic_DNA"/>
</dbReference>
<reference evidence="1 2" key="1">
    <citation type="submission" date="2014-03" db="EMBL/GenBank/DDBJ databases">
        <title>Draft genome of the hookworm Oesophagostomum dentatum.</title>
        <authorList>
            <person name="Mitreva M."/>
        </authorList>
    </citation>
    <scope>NUCLEOTIDE SEQUENCE [LARGE SCALE GENOMIC DNA]</scope>
    <source>
        <strain evidence="1 2">OD-Hann</strain>
    </source>
</reference>
<dbReference type="InterPro" id="IPR036291">
    <property type="entry name" value="NAD(P)-bd_dom_sf"/>
</dbReference>